<name>A0A9D2SLN0_9FIRM</name>
<dbReference type="PANTHER" id="PTHR43649:SF33">
    <property type="entry name" value="POLYGALACTURONAN_RHAMNOGALACTURONAN-BINDING PROTEIN YTCQ"/>
    <property type="match status" value="1"/>
</dbReference>
<keyword evidence="5" id="KW-0449">Lipoprotein</keyword>
<dbReference type="Gene3D" id="3.40.190.10">
    <property type="entry name" value="Periplasmic binding protein-like II"/>
    <property type="match status" value="2"/>
</dbReference>
<protein>
    <submittedName>
        <fullName evidence="8">Extracellular solute-binding protein</fullName>
    </submittedName>
</protein>
<organism evidence="8 9">
    <name type="scientific">Candidatus Fusicatenibacter intestinigallinarum</name>
    <dbReference type="NCBI Taxonomy" id="2838598"/>
    <lineage>
        <taxon>Bacteria</taxon>
        <taxon>Bacillati</taxon>
        <taxon>Bacillota</taxon>
        <taxon>Clostridia</taxon>
        <taxon>Lachnospirales</taxon>
        <taxon>Lachnospiraceae</taxon>
        <taxon>Fusicatenibacter</taxon>
    </lineage>
</organism>
<accession>A0A9D2SLN0</accession>
<proteinExistence type="predicted"/>
<dbReference type="Proteomes" id="UP000823849">
    <property type="component" value="Unassembled WGS sequence"/>
</dbReference>
<dbReference type="Pfam" id="PF01547">
    <property type="entry name" value="SBP_bac_1"/>
    <property type="match status" value="1"/>
</dbReference>
<evidence type="ECO:0000256" key="4">
    <source>
        <dbReference type="ARBA" id="ARBA00023139"/>
    </source>
</evidence>
<keyword evidence="2 7" id="KW-0732">Signal</keyword>
<keyword evidence="4" id="KW-0564">Palmitate</keyword>
<dbReference type="InterPro" id="IPR006059">
    <property type="entry name" value="SBP"/>
</dbReference>
<dbReference type="PROSITE" id="PS51257">
    <property type="entry name" value="PROKAR_LIPOPROTEIN"/>
    <property type="match status" value="1"/>
</dbReference>
<evidence type="ECO:0000256" key="6">
    <source>
        <dbReference type="SAM" id="MobiDB-lite"/>
    </source>
</evidence>
<evidence type="ECO:0000256" key="2">
    <source>
        <dbReference type="ARBA" id="ARBA00022729"/>
    </source>
</evidence>
<reference evidence="8" key="2">
    <citation type="submission" date="2021-04" db="EMBL/GenBank/DDBJ databases">
        <authorList>
            <person name="Gilroy R."/>
        </authorList>
    </citation>
    <scope>NUCLEOTIDE SEQUENCE</scope>
    <source>
        <strain evidence="8">CHK185-5351</strain>
    </source>
</reference>
<evidence type="ECO:0000256" key="1">
    <source>
        <dbReference type="ARBA" id="ARBA00022475"/>
    </source>
</evidence>
<keyword evidence="3" id="KW-0472">Membrane</keyword>
<evidence type="ECO:0000313" key="8">
    <source>
        <dbReference type="EMBL" id="HJC14725.1"/>
    </source>
</evidence>
<dbReference type="SUPFAM" id="SSF53850">
    <property type="entry name" value="Periplasmic binding protein-like II"/>
    <property type="match status" value="1"/>
</dbReference>
<feature type="chain" id="PRO_5038362661" evidence="7">
    <location>
        <begin position="26"/>
        <end position="580"/>
    </location>
</feature>
<dbReference type="EMBL" id="DWWU01000012">
    <property type="protein sequence ID" value="HJC14725.1"/>
    <property type="molecule type" value="Genomic_DNA"/>
</dbReference>
<evidence type="ECO:0000313" key="9">
    <source>
        <dbReference type="Proteomes" id="UP000823849"/>
    </source>
</evidence>
<feature type="signal peptide" evidence="7">
    <location>
        <begin position="1"/>
        <end position="25"/>
    </location>
</feature>
<reference evidence="8" key="1">
    <citation type="journal article" date="2021" name="PeerJ">
        <title>Extensive microbial diversity within the chicken gut microbiome revealed by metagenomics and culture.</title>
        <authorList>
            <person name="Gilroy R."/>
            <person name="Ravi A."/>
            <person name="Getino M."/>
            <person name="Pursley I."/>
            <person name="Horton D.L."/>
            <person name="Alikhan N.F."/>
            <person name="Baker D."/>
            <person name="Gharbi K."/>
            <person name="Hall N."/>
            <person name="Watson M."/>
            <person name="Adriaenssens E.M."/>
            <person name="Foster-Nyarko E."/>
            <person name="Jarju S."/>
            <person name="Secka A."/>
            <person name="Antonio M."/>
            <person name="Oren A."/>
            <person name="Chaudhuri R.R."/>
            <person name="La Ragione R."/>
            <person name="Hildebrand F."/>
            <person name="Pallen M.J."/>
        </authorList>
    </citation>
    <scope>NUCLEOTIDE SEQUENCE</scope>
    <source>
        <strain evidence="8">CHK185-5351</strain>
    </source>
</reference>
<feature type="region of interest" description="Disordered" evidence="6">
    <location>
        <begin position="551"/>
        <end position="580"/>
    </location>
</feature>
<gene>
    <name evidence="8" type="ORF">H9705_02695</name>
</gene>
<comment type="caution">
    <text evidence="8">The sequence shown here is derived from an EMBL/GenBank/DDBJ whole genome shotgun (WGS) entry which is preliminary data.</text>
</comment>
<dbReference type="PANTHER" id="PTHR43649">
    <property type="entry name" value="ARABINOSE-BINDING PROTEIN-RELATED"/>
    <property type="match status" value="1"/>
</dbReference>
<dbReference type="InterPro" id="IPR050490">
    <property type="entry name" value="Bact_solute-bd_prot1"/>
</dbReference>
<sequence>MMKSKKLRKLMGIVCAASIMTGTFAGCGQSDASSGGSSTSEAQAEEVAFPLEENYEFSMMTRAASDSEQDFSKKALVQRMEDATNVTVDWQVIPDEQFDDKFKLALSKSDMPDVVTKMYIKPYDILGYARKGVFIPLEDYIETNMPNLTKVLEQRPEVKAAITAADGHIYTLPFINEWSKNSKENINVIGAIPYINVSWLEELNLEMPTTTDELEAVLKAFAENIKPESGDVIPMSFRINQVNQDPGVTLGSFGCGDNMDHYMVTNDKEVYYSLASEEAREGLEWLHGLYGEGLIDPEIFSQDASTYSAKLASGRVGLFYEWARESAGDYTDEYQALLPLAGPDGTVNVPRQNYYSFDMGVTAVTSACDNPSVVCAYLDQYFEPSMSIQNCYGTYDDENYTNVFTMDEDGMLHWTDEGASDSKVRGDQNLYDTFAILSDYYGVYVDRMLDSDAMRFDTVKNIYSPYISSDYNYPAAFMEQEDITRISEIETDLKTYAEQTKADIVKNGISDDEWNAYLKKLDDMGLQELLELKQKGFDMFYELTNYAEAGGQTSAAESASAETTSAAESTSSGTDAASQE</sequence>
<evidence type="ECO:0000256" key="3">
    <source>
        <dbReference type="ARBA" id="ARBA00023136"/>
    </source>
</evidence>
<evidence type="ECO:0000256" key="7">
    <source>
        <dbReference type="SAM" id="SignalP"/>
    </source>
</evidence>
<evidence type="ECO:0000256" key="5">
    <source>
        <dbReference type="ARBA" id="ARBA00023288"/>
    </source>
</evidence>
<keyword evidence="1" id="KW-1003">Cell membrane</keyword>
<dbReference type="AlphaFoldDB" id="A0A9D2SLN0"/>